<name>A0A2C9M2Q2_BIOGL</name>
<dbReference type="VEuPathDB" id="VectorBase:BGLB037835"/>
<sequence>MQLSLSHKSCMMNACRFSTPEDSHLSEDDGKVIRTSLFSLIKFYVMNTIKSEELTQIMSFLLAVKQPALLLEAMDLLISLLENPNRKQDQLILLLYEAYQAEMFYKLLTYPRQPIIFYEKIVKKHLRPMEPSWLYLDWYITVVWTSNLKLVD</sequence>
<dbReference type="KEGG" id="bgt:106059305"/>
<dbReference type="STRING" id="6526.A0A2C9M2Q2"/>
<dbReference type="AlphaFoldDB" id="A0A2C9M2Q2"/>
<organism evidence="2 3">
    <name type="scientific">Biomphalaria glabrata</name>
    <name type="common">Bloodfluke planorb</name>
    <name type="synonym">Freshwater snail</name>
    <dbReference type="NCBI Taxonomy" id="6526"/>
    <lineage>
        <taxon>Eukaryota</taxon>
        <taxon>Metazoa</taxon>
        <taxon>Spiralia</taxon>
        <taxon>Lophotrochozoa</taxon>
        <taxon>Mollusca</taxon>
        <taxon>Gastropoda</taxon>
        <taxon>Heterobranchia</taxon>
        <taxon>Euthyneura</taxon>
        <taxon>Panpulmonata</taxon>
        <taxon>Hygrophila</taxon>
        <taxon>Lymnaeoidea</taxon>
        <taxon>Planorbidae</taxon>
        <taxon>Biomphalaria</taxon>
    </lineage>
</organism>
<dbReference type="VEuPathDB" id="VectorBase:BGLAX_052731"/>
<feature type="domain" description="DUF4704" evidence="1">
    <location>
        <begin position="29"/>
        <end position="115"/>
    </location>
</feature>
<gene>
    <name evidence="2" type="primary">106059305</name>
</gene>
<evidence type="ECO:0000313" key="3">
    <source>
        <dbReference type="Proteomes" id="UP000076420"/>
    </source>
</evidence>
<proteinExistence type="predicted"/>
<dbReference type="Proteomes" id="UP000076420">
    <property type="component" value="Unassembled WGS sequence"/>
</dbReference>
<protein>
    <recommendedName>
        <fullName evidence="1">DUF4704 domain-containing protein</fullName>
    </recommendedName>
</protein>
<dbReference type="InterPro" id="IPR031570">
    <property type="entry name" value="NBEA/BDCP_DUF4704"/>
</dbReference>
<reference evidence="2" key="1">
    <citation type="submission" date="2020-05" db="UniProtKB">
        <authorList>
            <consortium name="EnsemblMetazoa"/>
        </authorList>
    </citation>
    <scope>IDENTIFICATION</scope>
    <source>
        <strain evidence="2">BB02</strain>
    </source>
</reference>
<evidence type="ECO:0000313" key="2">
    <source>
        <dbReference type="EnsemblMetazoa" id="BGLB037835-PA"/>
    </source>
</evidence>
<dbReference type="EnsemblMetazoa" id="BGLB037835-RA">
    <property type="protein sequence ID" value="BGLB037835-PA"/>
    <property type="gene ID" value="BGLB037835"/>
</dbReference>
<accession>A0A2C9M2Q2</accession>
<evidence type="ECO:0000259" key="1">
    <source>
        <dbReference type="Pfam" id="PF15787"/>
    </source>
</evidence>
<dbReference type="Pfam" id="PF15787">
    <property type="entry name" value="DUF4704"/>
    <property type="match status" value="1"/>
</dbReference>